<evidence type="ECO:0000256" key="1">
    <source>
        <dbReference type="ARBA" id="ARBA00007705"/>
    </source>
</evidence>
<feature type="domain" description="5'-3' exonuclease" evidence="12">
    <location>
        <begin position="1"/>
        <end position="263"/>
    </location>
</feature>
<dbReference type="InterPro" id="IPR020046">
    <property type="entry name" value="5-3_exonucl_a-hlix_arch_N"/>
</dbReference>
<keyword evidence="2 11" id="KW-0808">Transferase</keyword>
<evidence type="ECO:0000256" key="6">
    <source>
        <dbReference type="ARBA" id="ARBA00022932"/>
    </source>
</evidence>
<dbReference type="Proteomes" id="UP001298681">
    <property type="component" value="Unassembled WGS sequence"/>
</dbReference>
<accession>A0ABS9MK18</accession>
<dbReference type="CDD" id="cd09898">
    <property type="entry name" value="H3TH_53EXO"/>
    <property type="match status" value="1"/>
</dbReference>
<dbReference type="InterPro" id="IPR020045">
    <property type="entry name" value="DNA_polI_H3TH"/>
</dbReference>
<dbReference type="NCBIfam" id="NF004397">
    <property type="entry name" value="PRK05755.1"/>
    <property type="match status" value="1"/>
</dbReference>
<sequence>MKLLVLDGNSILNRAFYGIRLLSTKEGLYTNGIYGFMTMLEKLKHETEPDAVAIAFDMRAPTFRHKEYAGYKAQRKGMPEELAQQLPNLKELLRLLGYRLVECEGFEADDILGTLAAKCTETGDTCVIATGDRDSLQLVNAQVTVRLAATKMGQPQVTFYDEAKILEDYGVTPPQLIDIKAIQGDSSDNIPGVAGIGPKGAGELIQKYHDLDHIYSNIDTLDIKEGMRQKLIRDKDSAYLSRYLGTIRRDAPVDTELADYIPTEGDREAAARLLVKLEMFSLIEKLGLNVPTAAPETNVQEPAHEVVQGAPDTLFDELRAAGRADCLVWYEDGQVYRVYIGREARVYELEGMDFLRKLCACSEIRINTHDVKPLYAALGGEEIPGGAFDTMLAAYLLNPSASSYDVTRLAQEYNLPLELPEQEALKRGDVEGKRRQTEALFRAQAAVFPALVDKLAEQIARNNQTELLETIELPLARVLAHMEAIGFLVDAEGIAQYGETLQAEIDRIQGEIYQSVGYEFNINSPRQLGDALFEKLGLPHGKKTKTGYSTKAEILENLRYEHPAVEMILNYRSLTKLKSTYCDGLTKVIAADGRIHSNFNQTETRTGRISSTEPNLQNIPVRTDLGREMRRFFVAKEGCVLVDADYSQIELRVLAHVANDQNMIDAFLHDDDIHRITAAQVFHMPEQMVTPMMRSRAKAVNFGIVYGIGAFSLAKNIGVTRKEAEQYIHDYLAHYSGVDDYMKRVVEQAKEQGYVETMFGRRRYLPELASSNFNMRAFGERVARNMPIQGTAADIIKIAMIRVEDRLRKEGMKSRLILQVHDELIVEAPEDEAEKAAAVLTEEMRSAAQLSVPLIADAGIGKSWFDAKAG</sequence>
<keyword evidence="8 11" id="KW-0234">DNA repair</keyword>
<feature type="domain" description="DNA-directed DNA polymerase family A palm" evidence="13">
    <location>
        <begin position="626"/>
        <end position="832"/>
    </location>
</feature>
<dbReference type="PANTHER" id="PTHR10133">
    <property type="entry name" value="DNA POLYMERASE I"/>
    <property type="match status" value="1"/>
</dbReference>
<dbReference type="InterPro" id="IPR008918">
    <property type="entry name" value="HhH2"/>
</dbReference>
<dbReference type="Gene3D" id="3.30.420.10">
    <property type="entry name" value="Ribonuclease H-like superfamily/Ribonuclease H"/>
    <property type="match status" value="1"/>
</dbReference>
<organism evidence="14 15">
    <name type="scientific">Anaeromassilibacillus senegalensis</name>
    <dbReference type="NCBI Taxonomy" id="1673717"/>
    <lineage>
        <taxon>Bacteria</taxon>
        <taxon>Bacillati</taxon>
        <taxon>Bacillota</taxon>
        <taxon>Clostridia</taxon>
        <taxon>Eubacteriales</taxon>
        <taxon>Acutalibacteraceae</taxon>
        <taxon>Anaeromassilibacillus</taxon>
    </lineage>
</organism>
<evidence type="ECO:0000256" key="2">
    <source>
        <dbReference type="ARBA" id="ARBA00022679"/>
    </source>
</evidence>
<reference evidence="14 15" key="1">
    <citation type="submission" date="2022-01" db="EMBL/GenBank/DDBJ databases">
        <title>Collection of gut derived symbiotic bacterial strains cultured from healthy donors.</title>
        <authorList>
            <person name="Lin H."/>
            <person name="Kohout C."/>
            <person name="Waligurski E."/>
            <person name="Pamer E.G."/>
        </authorList>
    </citation>
    <scope>NUCLEOTIDE SEQUENCE [LARGE SCALE GENOMIC DNA]</scope>
    <source>
        <strain evidence="14 15">DFI.7.58</strain>
    </source>
</reference>
<evidence type="ECO:0000256" key="9">
    <source>
        <dbReference type="ARBA" id="ARBA00049244"/>
    </source>
</evidence>
<dbReference type="SMART" id="SM00475">
    <property type="entry name" value="53EXOc"/>
    <property type="match status" value="1"/>
</dbReference>
<evidence type="ECO:0000256" key="11">
    <source>
        <dbReference type="RuleBase" id="RU004460"/>
    </source>
</evidence>
<dbReference type="InterPro" id="IPR029060">
    <property type="entry name" value="PIN-like_dom_sf"/>
</dbReference>
<dbReference type="InterPro" id="IPR018320">
    <property type="entry name" value="DNA_polymerase_1"/>
</dbReference>
<keyword evidence="11" id="KW-0378">Hydrolase</keyword>
<evidence type="ECO:0000256" key="7">
    <source>
        <dbReference type="ARBA" id="ARBA00023125"/>
    </source>
</evidence>
<comment type="caution">
    <text evidence="14">The sequence shown here is derived from an EMBL/GenBank/DDBJ whole genome shotgun (WGS) entry which is preliminary data.</text>
</comment>
<dbReference type="PRINTS" id="PR00868">
    <property type="entry name" value="DNAPOLI"/>
</dbReference>
<dbReference type="CDD" id="cd06140">
    <property type="entry name" value="DNA_polA_I_Bacillus_like_exo"/>
    <property type="match status" value="1"/>
</dbReference>
<dbReference type="SUPFAM" id="SSF53098">
    <property type="entry name" value="Ribonuclease H-like"/>
    <property type="match status" value="1"/>
</dbReference>
<dbReference type="SMART" id="SM00279">
    <property type="entry name" value="HhH2"/>
    <property type="match status" value="1"/>
</dbReference>
<dbReference type="InterPro" id="IPR036397">
    <property type="entry name" value="RNaseH_sf"/>
</dbReference>
<evidence type="ECO:0000259" key="12">
    <source>
        <dbReference type="SMART" id="SM00475"/>
    </source>
</evidence>
<name>A0ABS9MK18_9FIRM</name>
<keyword evidence="4 11" id="KW-0235">DNA replication</keyword>
<dbReference type="Gene3D" id="3.30.70.370">
    <property type="match status" value="1"/>
</dbReference>
<comment type="function">
    <text evidence="11">In addition to polymerase activity, this DNA polymerase exhibits 5'-3' exonuclease activity.</text>
</comment>
<keyword evidence="7 11" id="KW-0238">DNA-binding</keyword>
<dbReference type="Gene3D" id="3.40.50.1010">
    <property type="entry name" value="5'-nuclease"/>
    <property type="match status" value="1"/>
</dbReference>
<protein>
    <recommendedName>
        <fullName evidence="10 11">DNA polymerase I</fullName>
        <ecNumber evidence="10 11">2.7.7.7</ecNumber>
    </recommendedName>
</protein>
<evidence type="ECO:0000256" key="8">
    <source>
        <dbReference type="ARBA" id="ARBA00023204"/>
    </source>
</evidence>
<dbReference type="InterPro" id="IPR054690">
    <property type="entry name" value="DNA_polI_exonuclease"/>
</dbReference>
<dbReference type="PROSITE" id="PS00447">
    <property type="entry name" value="DNA_POLYMERASE_A"/>
    <property type="match status" value="1"/>
</dbReference>
<dbReference type="Pfam" id="PF22619">
    <property type="entry name" value="DNA_polI_exo1"/>
    <property type="match status" value="1"/>
</dbReference>
<dbReference type="InterPro" id="IPR019760">
    <property type="entry name" value="DNA-dir_DNA_pol_A_CS"/>
</dbReference>
<dbReference type="CDD" id="cd08637">
    <property type="entry name" value="DNA_pol_A_pol_I_C"/>
    <property type="match status" value="1"/>
</dbReference>
<dbReference type="InterPro" id="IPR043502">
    <property type="entry name" value="DNA/RNA_pol_sf"/>
</dbReference>
<dbReference type="EMBL" id="JAKNHQ010000012">
    <property type="protein sequence ID" value="MCG4611153.1"/>
    <property type="molecule type" value="Genomic_DNA"/>
</dbReference>
<dbReference type="Pfam" id="PF02739">
    <property type="entry name" value="5_3_exonuc_N"/>
    <property type="match status" value="1"/>
</dbReference>
<dbReference type="GO" id="GO:0003887">
    <property type="term" value="F:DNA-directed DNA polymerase activity"/>
    <property type="evidence" value="ECO:0007669"/>
    <property type="project" value="UniProtKB-EC"/>
</dbReference>
<proteinExistence type="inferred from homology"/>
<dbReference type="NCBIfam" id="TIGR00593">
    <property type="entry name" value="pola"/>
    <property type="match status" value="1"/>
</dbReference>
<dbReference type="SMART" id="SM00482">
    <property type="entry name" value="POLAc"/>
    <property type="match status" value="1"/>
</dbReference>
<dbReference type="SUPFAM" id="SSF47807">
    <property type="entry name" value="5' to 3' exonuclease, C-terminal subdomain"/>
    <property type="match status" value="1"/>
</dbReference>
<dbReference type="Pfam" id="PF00476">
    <property type="entry name" value="DNA_pol_A"/>
    <property type="match status" value="1"/>
</dbReference>
<evidence type="ECO:0000256" key="4">
    <source>
        <dbReference type="ARBA" id="ARBA00022705"/>
    </source>
</evidence>
<dbReference type="Gene3D" id="1.20.1060.10">
    <property type="entry name" value="Taq DNA Polymerase, Chain T, domain 4"/>
    <property type="match status" value="1"/>
</dbReference>
<dbReference type="InterPro" id="IPR002421">
    <property type="entry name" value="5-3_exonuclease"/>
</dbReference>
<dbReference type="InterPro" id="IPR001098">
    <property type="entry name" value="DNA-dir_DNA_pol_A_palm_dom"/>
</dbReference>
<dbReference type="InterPro" id="IPR002298">
    <property type="entry name" value="DNA_polymerase_A"/>
</dbReference>
<dbReference type="SUPFAM" id="SSF88723">
    <property type="entry name" value="PIN domain-like"/>
    <property type="match status" value="1"/>
</dbReference>
<evidence type="ECO:0000256" key="10">
    <source>
        <dbReference type="NCBIfam" id="TIGR00593"/>
    </source>
</evidence>
<dbReference type="Pfam" id="PF01367">
    <property type="entry name" value="5_3_exonuc"/>
    <property type="match status" value="1"/>
</dbReference>
<dbReference type="Gene3D" id="1.10.150.20">
    <property type="entry name" value="5' to 3' exonuclease, C-terminal subdomain"/>
    <property type="match status" value="2"/>
</dbReference>
<evidence type="ECO:0000313" key="15">
    <source>
        <dbReference type="Proteomes" id="UP001298681"/>
    </source>
</evidence>
<comment type="similarity">
    <text evidence="1 11">Belongs to the DNA polymerase type-A family.</text>
</comment>
<gene>
    <name evidence="11 14" type="primary">polA</name>
    <name evidence="14" type="ORF">L0P57_09450</name>
</gene>
<comment type="catalytic activity">
    <reaction evidence="9 11">
        <text>DNA(n) + a 2'-deoxyribonucleoside 5'-triphosphate = DNA(n+1) + diphosphate</text>
        <dbReference type="Rhea" id="RHEA:22508"/>
        <dbReference type="Rhea" id="RHEA-COMP:17339"/>
        <dbReference type="Rhea" id="RHEA-COMP:17340"/>
        <dbReference type="ChEBI" id="CHEBI:33019"/>
        <dbReference type="ChEBI" id="CHEBI:61560"/>
        <dbReference type="ChEBI" id="CHEBI:173112"/>
        <dbReference type="EC" id="2.7.7.7"/>
    </reaction>
</comment>
<evidence type="ECO:0000256" key="3">
    <source>
        <dbReference type="ARBA" id="ARBA00022695"/>
    </source>
</evidence>
<dbReference type="InterPro" id="IPR036279">
    <property type="entry name" value="5-3_exonuclease_C_sf"/>
</dbReference>
<dbReference type="CDD" id="cd09859">
    <property type="entry name" value="PIN_53EXO"/>
    <property type="match status" value="1"/>
</dbReference>
<dbReference type="EC" id="2.7.7.7" evidence="10 11"/>
<evidence type="ECO:0000256" key="5">
    <source>
        <dbReference type="ARBA" id="ARBA00022763"/>
    </source>
</evidence>
<comment type="subunit">
    <text evidence="11">Single-chain monomer with multiple functions.</text>
</comment>
<keyword evidence="5 11" id="KW-0227">DNA damage</keyword>
<dbReference type="InterPro" id="IPR012337">
    <property type="entry name" value="RNaseH-like_sf"/>
</dbReference>
<keyword evidence="15" id="KW-1185">Reference proteome</keyword>
<keyword evidence="11" id="KW-0269">Exonuclease</keyword>
<evidence type="ECO:0000313" key="14">
    <source>
        <dbReference type="EMBL" id="MCG4611153.1"/>
    </source>
</evidence>
<dbReference type="PANTHER" id="PTHR10133:SF27">
    <property type="entry name" value="DNA POLYMERASE NU"/>
    <property type="match status" value="1"/>
</dbReference>
<evidence type="ECO:0000259" key="13">
    <source>
        <dbReference type="SMART" id="SM00482"/>
    </source>
</evidence>
<keyword evidence="6 11" id="KW-0239">DNA-directed DNA polymerase</keyword>
<dbReference type="SUPFAM" id="SSF56672">
    <property type="entry name" value="DNA/RNA polymerases"/>
    <property type="match status" value="1"/>
</dbReference>
<dbReference type="RefSeq" id="WP_237966892.1">
    <property type="nucleotide sequence ID" value="NZ_JAKNHQ010000012.1"/>
</dbReference>
<keyword evidence="3 11" id="KW-0548">Nucleotidyltransferase</keyword>
<keyword evidence="11" id="KW-0540">Nuclease</keyword>